<dbReference type="EMBL" id="SDHX01000001">
    <property type="protein sequence ID" value="RXK54674.1"/>
    <property type="molecule type" value="Genomic_DNA"/>
</dbReference>
<evidence type="ECO:0000256" key="3">
    <source>
        <dbReference type="ARBA" id="ARBA00022898"/>
    </source>
</evidence>
<dbReference type="GO" id="GO:0030170">
    <property type="term" value="F:pyridoxal phosphate binding"/>
    <property type="evidence" value="ECO:0007669"/>
    <property type="project" value="UniProtKB-UniRule"/>
</dbReference>
<feature type="binding site" evidence="5">
    <location>
        <position position="387"/>
    </location>
    <ligand>
        <name>substrate</name>
    </ligand>
</feature>
<dbReference type="NCBIfam" id="TIGR01048">
    <property type="entry name" value="lysA"/>
    <property type="match status" value="1"/>
</dbReference>
<keyword evidence="2 5" id="KW-0210">Decarboxylase</keyword>
<dbReference type="Proteomes" id="UP000290218">
    <property type="component" value="Unassembled WGS sequence"/>
</dbReference>
<dbReference type="CDD" id="cd06828">
    <property type="entry name" value="PLPDE_III_DapDC"/>
    <property type="match status" value="1"/>
</dbReference>
<dbReference type="InterPro" id="IPR002986">
    <property type="entry name" value="DAP_deCOOHase_LysA"/>
</dbReference>
<dbReference type="InterPro" id="IPR009006">
    <property type="entry name" value="Ala_racemase/Decarboxylase_C"/>
</dbReference>
<accession>A0A4Q1C712</accession>
<feature type="binding site" evidence="5">
    <location>
        <position position="327"/>
    </location>
    <ligand>
        <name>substrate</name>
    </ligand>
</feature>
<dbReference type="SUPFAM" id="SSF51419">
    <property type="entry name" value="PLP-binding barrel"/>
    <property type="match status" value="1"/>
</dbReference>
<keyword evidence="5 8" id="KW-0457">Lysine biosynthesis</keyword>
<comment type="pathway">
    <text evidence="5 8">Amino-acid biosynthesis; L-lysine biosynthesis via DAP pathway; L-lysine from DL-2,6-diaminopimelate: step 1/1.</text>
</comment>
<evidence type="ECO:0000256" key="7">
    <source>
        <dbReference type="PIRSR" id="PIRSR600183-50"/>
    </source>
</evidence>
<dbReference type="Pfam" id="PF02784">
    <property type="entry name" value="Orn_Arg_deC_N"/>
    <property type="match status" value="1"/>
</dbReference>
<dbReference type="SUPFAM" id="SSF50621">
    <property type="entry name" value="Alanine racemase C-terminal domain-like"/>
    <property type="match status" value="1"/>
</dbReference>
<evidence type="ECO:0000256" key="1">
    <source>
        <dbReference type="ARBA" id="ARBA00001933"/>
    </source>
</evidence>
<evidence type="ECO:0000313" key="11">
    <source>
        <dbReference type="EMBL" id="RXK54674.1"/>
    </source>
</evidence>
<evidence type="ECO:0000259" key="10">
    <source>
        <dbReference type="Pfam" id="PF02784"/>
    </source>
</evidence>
<dbReference type="PRINTS" id="PR01179">
    <property type="entry name" value="ODADCRBXLASE"/>
</dbReference>
<dbReference type="GO" id="GO:0009089">
    <property type="term" value="P:lysine biosynthetic process via diaminopimelate"/>
    <property type="evidence" value="ECO:0007669"/>
    <property type="project" value="UniProtKB-UniRule"/>
</dbReference>
<feature type="modified residue" description="N6-(pyridoxal phosphate)lysine" evidence="5 7">
    <location>
        <position position="60"/>
    </location>
</feature>
<name>A0A4Q1C712_9BACT</name>
<keyword evidence="5" id="KW-0028">Amino-acid biosynthesis</keyword>
<dbReference type="InterPro" id="IPR022643">
    <property type="entry name" value="De-COase2_C"/>
</dbReference>
<evidence type="ECO:0000313" key="12">
    <source>
        <dbReference type="Proteomes" id="UP000290218"/>
    </source>
</evidence>
<dbReference type="InterPro" id="IPR029066">
    <property type="entry name" value="PLP-binding_barrel"/>
</dbReference>
<evidence type="ECO:0000256" key="2">
    <source>
        <dbReference type="ARBA" id="ARBA00022793"/>
    </source>
</evidence>
<dbReference type="FunFam" id="3.20.20.10:FF:000003">
    <property type="entry name" value="Diaminopimelate decarboxylase"/>
    <property type="match status" value="1"/>
</dbReference>
<feature type="binding site" evidence="5">
    <location>
        <begin position="288"/>
        <end position="291"/>
    </location>
    <ligand>
        <name>pyridoxal 5'-phosphate</name>
        <dbReference type="ChEBI" id="CHEBI:597326"/>
    </ligand>
</feature>
<dbReference type="PANTHER" id="PTHR43727:SF2">
    <property type="entry name" value="GROUP IV DECARBOXYLASE"/>
    <property type="match status" value="1"/>
</dbReference>
<feature type="binding site" evidence="5">
    <location>
        <position position="238"/>
    </location>
    <ligand>
        <name>pyridoxal 5'-phosphate</name>
        <dbReference type="ChEBI" id="CHEBI:597326"/>
    </ligand>
</feature>
<dbReference type="InterPro" id="IPR000183">
    <property type="entry name" value="Orn/DAP/Arg_de-COase"/>
</dbReference>
<keyword evidence="12" id="KW-1185">Reference proteome</keyword>
<comment type="similarity">
    <text evidence="5">Belongs to the Orn/Lys/Arg decarboxylase class-II family. LysA subfamily.</text>
</comment>
<feature type="domain" description="Orn/DAP/Arg decarboxylase 2 C-terminal" evidence="9">
    <location>
        <begin position="30"/>
        <end position="385"/>
    </location>
</feature>
<evidence type="ECO:0000259" key="9">
    <source>
        <dbReference type="Pfam" id="PF00278"/>
    </source>
</evidence>
<evidence type="ECO:0000256" key="5">
    <source>
        <dbReference type="HAMAP-Rule" id="MF_02120"/>
    </source>
</evidence>
<gene>
    <name evidence="5 11" type="primary">lysA</name>
    <name evidence="11" type="ORF">ESB00_01900</name>
</gene>
<dbReference type="UniPathway" id="UPA00034">
    <property type="reaction ID" value="UER00027"/>
</dbReference>
<protein>
    <recommendedName>
        <fullName evidence="5 6">Diaminopimelate decarboxylase</fullName>
        <shortName evidence="5">DAP decarboxylase</shortName>
        <shortName evidence="5">DAPDC</shortName>
        <ecNumber evidence="5 6">4.1.1.20</ecNumber>
    </recommendedName>
</protein>
<reference evidence="11 12" key="1">
    <citation type="submission" date="2019-01" db="EMBL/GenBank/DDBJ databases">
        <title>Lacunisphaera sp. strain TWA-58.</title>
        <authorList>
            <person name="Chen W.-M."/>
        </authorList>
    </citation>
    <scope>NUCLEOTIDE SEQUENCE [LARGE SCALE GENOMIC DNA]</scope>
    <source>
        <strain evidence="11 12">TWA-58</strain>
    </source>
</reference>
<feature type="domain" description="Orn/DAP/Arg decarboxylase 2 N-terminal" evidence="10">
    <location>
        <begin position="36"/>
        <end position="294"/>
    </location>
</feature>
<feature type="binding site" evidence="5">
    <location>
        <position position="291"/>
    </location>
    <ligand>
        <name>substrate</name>
    </ligand>
</feature>
<comment type="caution">
    <text evidence="11">The sequence shown here is derived from an EMBL/GenBank/DDBJ whole genome shotgun (WGS) entry which is preliminary data.</text>
</comment>
<dbReference type="PRINTS" id="PR01181">
    <property type="entry name" value="DAPDCRBXLASE"/>
</dbReference>
<comment type="function">
    <text evidence="5">Specifically catalyzes the decarboxylation of meso-diaminopimelate (meso-DAP) to L-lysine.</text>
</comment>
<evidence type="ECO:0000256" key="6">
    <source>
        <dbReference type="NCBIfam" id="TIGR01048"/>
    </source>
</evidence>
<dbReference type="RefSeq" id="WP_129046038.1">
    <property type="nucleotide sequence ID" value="NZ_SDHX01000001.1"/>
</dbReference>
<comment type="subunit">
    <text evidence="5">Homodimer.</text>
</comment>
<dbReference type="GO" id="GO:0008836">
    <property type="term" value="F:diaminopimelate decarboxylase activity"/>
    <property type="evidence" value="ECO:0007669"/>
    <property type="project" value="UniProtKB-UniRule"/>
</dbReference>
<dbReference type="Pfam" id="PF00278">
    <property type="entry name" value="Orn_DAP_Arg_deC"/>
    <property type="match status" value="1"/>
</dbReference>
<comment type="cofactor">
    <cofactor evidence="1 5 7 8">
        <name>pyridoxal 5'-phosphate</name>
        <dbReference type="ChEBI" id="CHEBI:597326"/>
    </cofactor>
</comment>
<organism evidence="11 12">
    <name type="scientific">Oleiharenicola lentus</name>
    <dbReference type="NCBI Taxonomy" id="2508720"/>
    <lineage>
        <taxon>Bacteria</taxon>
        <taxon>Pseudomonadati</taxon>
        <taxon>Verrucomicrobiota</taxon>
        <taxon>Opitutia</taxon>
        <taxon>Opitutales</taxon>
        <taxon>Opitutaceae</taxon>
        <taxon>Oleiharenicola</taxon>
    </lineage>
</organism>
<dbReference type="Gene3D" id="2.40.37.10">
    <property type="entry name" value="Lyase, Ornithine Decarboxylase, Chain A, domain 1"/>
    <property type="match status" value="1"/>
</dbReference>
<keyword evidence="4 5" id="KW-0456">Lyase</keyword>
<feature type="binding site" evidence="5">
    <location>
        <position position="387"/>
    </location>
    <ligand>
        <name>pyridoxal 5'-phosphate</name>
        <dbReference type="ChEBI" id="CHEBI:597326"/>
    </ligand>
</feature>
<proteinExistence type="inferred from homology"/>
<dbReference type="Gene3D" id="3.20.20.10">
    <property type="entry name" value="Alanine racemase"/>
    <property type="match status" value="1"/>
</dbReference>
<dbReference type="HAMAP" id="MF_02120">
    <property type="entry name" value="LysA"/>
    <property type="match status" value="1"/>
</dbReference>
<dbReference type="AlphaFoldDB" id="A0A4Q1C712"/>
<dbReference type="OrthoDB" id="9802241at2"/>
<evidence type="ECO:0000256" key="4">
    <source>
        <dbReference type="ARBA" id="ARBA00023239"/>
    </source>
</evidence>
<comment type="catalytic activity">
    <reaction evidence="5 8">
        <text>meso-2,6-diaminopimelate + H(+) = L-lysine + CO2</text>
        <dbReference type="Rhea" id="RHEA:15101"/>
        <dbReference type="ChEBI" id="CHEBI:15378"/>
        <dbReference type="ChEBI" id="CHEBI:16526"/>
        <dbReference type="ChEBI" id="CHEBI:32551"/>
        <dbReference type="ChEBI" id="CHEBI:57791"/>
        <dbReference type="EC" id="4.1.1.20"/>
    </reaction>
</comment>
<evidence type="ECO:0000256" key="8">
    <source>
        <dbReference type="RuleBase" id="RU003738"/>
    </source>
</evidence>
<dbReference type="PANTHER" id="PTHR43727">
    <property type="entry name" value="DIAMINOPIMELATE DECARBOXYLASE"/>
    <property type="match status" value="1"/>
</dbReference>
<sequence length="435" mass="46590">MHSLHYVGQKLHCESVDLAAIAQLHGTPTYVYSAQTIANNYQRLAASLTGLDLQICYAMKANSNLAILRHFANLGAAFDLVSGGELRRVTAAGGAANRSVFAGVGKSEAEIRLAIEAGVYGFHVESEPELARINHVAGQLGKKAPIAIRINPDVDAKTHAKITTGKSDNKFGIPLKHAAEAYAAAAKFPHLEIKGVQMHIGSQLTSVTPFAEAVAKVVPFVAELKKTYGISYFSIGGGIGIIYQDALASGQQSWWDAKPEAERPLTPETYGATLKPLLAPLGLKILLEPGRFLVGNAGVLLSRVEYLKRGANKNFLVVDAAMNDLVRPAMYEAYHEIVPLTRDSARPALKADIVGPICESGDCFAKDRTLQSVGEGELVAFMSAGAYGYTMASRYNTRAQAAEVLVSGSRFELVNGRESFESMIAGEKIPAFLKT</sequence>
<keyword evidence="3 5" id="KW-0663">Pyridoxal phosphate</keyword>
<feature type="active site" description="Proton donor" evidence="7">
    <location>
        <position position="358"/>
    </location>
</feature>
<dbReference type="InterPro" id="IPR022644">
    <property type="entry name" value="De-COase2_N"/>
</dbReference>
<dbReference type="EC" id="4.1.1.20" evidence="5 6"/>
<feature type="binding site" evidence="5">
    <location>
        <position position="359"/>
    </location>
    <ligand>
        <name>substrate</name>
    </ligand>
</feature>
<feature type="binding site" evidence="5">
    <location>
        <position position="331"/>
    </location>
    <ligand>
        <name>substrate</name>
    </ligand>
</feature>